<dbReference type="InterPro" id="IPR056888">
    <property type="entry name" value="NET2A-D/KIP1-like_dom"/>
</dbReference>
<feature type="coiled-coil region" evidence="2">
    <location>
        <begin position="444"/>
        <end position="471"/>
    </location>
</feature>
<gene>
    <name evidence="5" type="ORF">SADUNF_Sadunf02G0088900</name>
</gene>
<dbReference type="Pfam" id="PF25014">
    <property type="entry name" value="NET2A"/>
    <property type="match status" value="1"/>
</dbReference>
<reference evidence="5 6" key="1">
    <citation type="submission" date="2020-10" db="EMBL/GenBank/DDBJ databases">
        <title>Plant Genome Project.</title>
        <authorList>
            <person name="Zhang R.-G."/>
        </authorList>
    </citation>
    <scope>NUCLEOTIDE SEQUENCE [LARGE SCALE GENOMIC DNA]</scope>
    <source>
        <strain evidence="5">FAFU-HL-1</strain>
        <tissue evidence="5">Leaf</tissue>
    </source>
</reference>
<evidence type="ECO:0000256" key="2">
    <source>
        <dbReference type="SAM" id="Coils"/>
    </source>
</evidence>
<evidence type="ECO:0000256" key="1">
    <source>
        <dbReference type="ARBA" id="ARBA00023054"/>
    </source>
</evidence>
<evidence type="ECO:0000256" key="3">
    <source>
        <dbReference type="SAM" id="MobiDB-lite"/>
    </source>
</evidence>
<dbReference type="EMBL" id="JADGMS010000002">
    <property type="protein sequence ID" value="KAF9687393.1"/>
    <property type="molecule type" value="Genomic_DNA"/>
</dbReference>
<name>A0A835TJB2_9ROSI</name>
<dbReference type="AlphaFoldDB" id="A0A835TJB2"/>
<dbReference type="PANTHER" id="PTHR31631">
    <property type="entry name" value="PROTEIN NETWORKED 2D"/>
    <property type="match status" value="1"/>
</dbReference>
<protein>
    <recommendedName>
        <fullName evidence="4">NAB domain-containing protein</fullName>
    </recommendedName>
</protein>
<dbReference type="Pfam" id="PF07765">
    <property type="entry name" value="KIP1"/>
    <property type="match status" value="1"/>
</dbReference>
<keyword evidence="6" id="KW-1185">Reference proteome</keyword>
<feature type="region of interest" description="Disordered" evidence="3">
    <location>
        <begin position="721"/>
        <end position="769"/>
    </location>
</feature>
<comment type="caution">
    <text evidence="5">The sequence shown here is derived from an EMBL/GenBank/DDBJ whole genome shotgun (WGS) entry which is preliminary data.</text>
</comment>
<dbReference type="OrthoDB" id="616075at2759"/>
<proteinExistence type="predicted"/>
<feature type="coiled-coil region" evidence="2">
    <location>
        <begin position="609"/>
        <end position="695"/>
    </location>
</feature>
<dbReference type="Proteomes" id="UP000657918">
    <property type="component" value="Unassembled WGS sequence"/>
</dbReference>
<dbReference type="GO" id="GO:0003779">
    <property type="term" value="F:actin binding"/>
    <property type="evidence" value="ECO:0007669"/>
    <property type="project" value="InterPro"/>
</dbReference>
<keyword evidence="1 2" id="KW-0175">Coiled coil</keyword>
<evidence type="ECO:0000259" key="4">
    <source>
        <dbReference type="PROSITE" id="PS51774"/>
    </source>
</evidence>
<dbReference type="PROSITE" id="PS51774">
    <property type="entry name" value="NAB"/>
    <property type="match status" value="1"/>
</dbReference>
<feature type="compositionally biased region" description="Basic and acidic residues" evidence="3">
    <location>
        <begin position="736"/>
        <end position="751"/>
    </location>
</feature>
<evidence type="ECO:0000313" key="6">
    <source>
        <dbReference type="Proteomes" id="UP000657918"/>
    </source>
</evidence>
<dbReference type="InterPro" id="IPR056889">
    <property type="entry name" value="NET2A-D/KIP1-like_C"/>
</dbReference>
<dbReference type="InterPro" id="IPR011684">
    <property type="entry name" value="NAB"/>
</dbReference>
<sequence length="1238" mass="140983">MKGKVFAVLSIAGPQPSDLELIAGDFFVDLMAVAFTNLSWWLWSGKHQEPRISNGSSLNARPDPDLWESSDTLKFPLVQRTNVASSSRRVKRKWHSREERKIDREYDVVLVPSDGGCVSGSESDDSDYSIGWLEPHGPEFQSDDDMDNSFAVLVPCYGRVQDNVFEDKKNNLFGAIVNIPDGKEPPAFPMFILYFACFYRIFYFPLQLLAWLIEQLLVKTTAFRSRVLLDWILCGKLHVLQLPLRYVLPFTLAELLNDHGKMLQRAASNAYSWWWASHIRTKHSKWLEENLQDMEEKVNSMLKIIENSGDSFAQRAEMYYRRRPELINHVEDSYRAYRALAERFDHLSKELQSANRTIATVFPEQVQFAMDDDDDFEESGPTIFESDDPNEAHKVSKANIPKVPSMPKKAFRSQSMLLSRKGQQLNRTASSVKANVPPSSGFSREEAVEKIDKLQKEILALQTEKEFVQSVSERCQTKCGGIENQITEMQVTISGLQDEFGISNVIDDNEARTLMAATALKSCKDTLVKLQEKRKLSAEEAKVENRRIKGVQQRYEALKGEFLSEKSDLLGPADEQEAESEDIDPNYTNLLREKIKGELEADLKSSHTVMELAERIDELVEKVVNLETAVSSQDALVNRLKSESDGLQTHIKILEKDKATLMENSEKMSSKLRELEEELRRVKCLNENIKDQNKNLLTHLTEASCSIDHLSVKLQTVKLDKEVEKEESIQEPGDADDVKAGRGVEEQEEHLASFNNASASKAMEMEKDGRKDDVLAVNSSIKADESGPNQKLTAITDDLVPPHDQKDFHEEENDLAARLEELGIDGEDQPNWRQLLASGLDDREKILLDEYTLVLRNYTEVRKKLGDVEKKNRDGFFELALQIRELKNALALRDEEIHSLREMSSHQQNFNENNDGASTKYKYSHAEGSPDLMTQSASFLDSNLSSLSSPPRPVFDSEHEHHVEARGRIGELAVSGGNRRYSAKEVSNVIKLKRADSPHVPSAVEEKIRSDIDGLLEENLEFWLRFSTTLHQIRKFQTSVHDLKVELSKVREKTRRDGNDKSQYIISETRPIFTHLREIQTELTLWLENNSVMKDEMHARYASLCNIQDELLRVSNPSSKEEEAELSEYQAAKFQGEILNMKQESNKVADELQTGLDRVRGLKVEVERLLTRLDEELGISASKNRSSLHKARVPLRSFLFGVKLKKLKGQKQSIFSCASPALQKQYSILEDGKPPQHH</sequence>
<dbReference type="PANTHER" id="PTHR31631:SF3">
    <property type="entry name" value="PROTEIN NETWORKED 2B"/>
    <property type="match status" value="1"/>
</dbReference>
<evidence type="ECO:0000313" key="5">
    <source>
        <dbReference type="EMBL" id="KAF9687393.1"/>
    </source>
</evidence>
<dbReference type="Pfam" id="PF24918">
    <property type="entry name" value="NET2A_C"/>
    <property type="match status" value="1"/>
</dbReference>
<accession>A0A835TJB2</accession>
<feature type="domain" description="NAB" evidence="4">
    <location>
        <begin position="271"/>
        <end position="351"/>
    </location>
</feature>
<organism evidence="5 6">
    <name type="scientific">Salix dunnii</name>
    <dbReference type="NCBI Taxonomy" id="1413687"/>
    <lineage>
        <taxon>Eukaryota</taxon>
        <taxon>Viridiplantae</taxon>
        <taxon>Streptophyta</taxon>
        <taxon>Embryophyta</taxon>
        <taxon>Tracheophyta</taxon>
        <taxon>Spermatophyta</taxon>
        <taxon>Magnoliopsida</taxon>
        <taxon>eudicotyledons</taxon>
        <taxon>Gunneridae</taxon>
        <taxon>Pentapetalae</taxon>
        <taxon>rosids</taxon>
        <taxon>fabids</taxon>
        <taxon>Malpighiales</taxon>
        <taxon>Salicaceae</taxon>
        <taxon>Saliceae</taxon>
        <taxon>Salix</taxon>
    </lineage>
</organism>